<dbReference type="InterPro" id="IPR021005">
    <property type="entry name" value="Znf_CGNR"/>
</dbReference>
<dbReference type="Gene3D" id="1.10.3300.10">
    <property type="entry name" value="Jann2411-like domain"/>
    <property type="match status" value="1"/>
</dbReference>
<organism evidence="2 3">
    <name type="scientific">Paractinoplanes hotanensis</name>
    <dbReference type="NCBI Taxonomy" id="2906497"/>
    <lineage>
        <taxon>Bacteria</taxon>
        <taxon>Bacillati</taxon>
        <taxon>Actinomycetota</taxon>
        <taxon>Actinomycetes</taxon>
        <taxon>Micromonosporales</taxon>
        <taxon>Micromonosporaceae</taxon>
        <taxon>Paractinoplanes</taxon>
    </lineage>
</organism>
<dbReference type="Proteomes" id="UP001523216">
    <property type="component" value="Unassembled WGS sequence"/>
</dbReference>
<evidence type="ECO:0000259" key="1">
    <source>
        <dbReference type="Pfam" id="PF11706"/>
    </source>
</evidence>
<proteinExistence type="predicted"/>
<keyword evidence="3" id="KW-1185">Reference proteome</keyword>
<dbReference type="PANTHER" id="PTHR35525:SF3">
    <property type="entry name" value="BLL6575 PROTEIN"/>
    <property type="match status" value="1"/>
</dbReference>
<dbReference type="InterPro" id="IPR023286">
    <property type="entry name" value="ABATE_dom_sf"/>
</dbReference>
<comment type="caution">
    <text evidence="2">The sequence shown here is derived from an EMBL/GenBank/DDBJ whole genome shotgun (WGS) entry which is preliminary data.</text>
</comment>
<dbReference type="EMBL" id="JAMQOL010000017">
    <property type="protein sequence ID" value="MCM4078784.1"/>
    <property type="molecule type" value="Genomic_DNA"/>
</dbReference>
<evidence type="ECO:0000313" key="2">
    <source>
        <dbReference type="EMBL" id="MCM4078784.1"/>
    </source>
</evidence>
<feature type="domain" description="Zinc finger CGNR" evidence="1">
    <location>
        <begin position="129"/>
        <end position="170"/>
    </location>
</feature>
<dbReference type="Pfam" id="PF11706">
    <property type="entry name" value="zf-CGNR"/>
    <property type="match status" value="1"/>
</dbReference>
<protein>
    <submittedName>
        <fullName evidence="2">CGNR zinc finger domain-containing protein</fullName>
    </submittedName>
</protein>
<name>A0ABT0Y0C3_9ACTN</name>
<dbReference type="InterPro" id="IPR010852">
    <property type="entry name" value="ABATE"/>
</dbReference>
<dbReference type="RefSeq" id="WP_251798642.1">
    <property type="nucleotide sequence ID" value="NZ_JAMQOL010000017.1"/>
</dbReference>
<dbReference type="PANTHER" id="PTHR35525">
    <property type="entry name" value="BLL6575 PROTEIN"/>
    <property type="match status" value="1"/>
</dbReference>
<dbReference type="SUPFAM" id="SSF160904">
    <property type="entry name" value="Jann2411-like"/>
    <property type="match status" value="1"/>
</dbReference>
<accession>A0ABT0Y0C3</accession>
<evidence type="ECO:0000313" key="3">
    <source>
        <dbReference type="Proteomes" id="UP001523216"/>
    </source>
</evidence>
<gene>
    <name evidence="2" type="ORF">LXN57_14520</name>
</gene>
<sequence length="172" mass="19218">MHLNPYGEDAVRLALALVTDPPATDDELRARCLAYDLVIELPVTSWDREATAEFLAEWLTVIDATVPEERAERLNDLLRLASAYPRLTNHAEDGWHIHYRDPEQPLASVLRTLISVGTALHLAGRGMHRLGRCAADGCGRPYADFSRTGTQTYCSPACANRSAVRRHRARTR</sequence>
<reference evidence="2 3" key="1">
    <citation type="submission" date="2022-06" db="EMBL/GenBank/DDBJ databases">
        <title>Actinoplanes abujensis sp. nov., isolated from Nigerian arid soil.</title>
        <authorList>
            <person name="Ding P."/>
        </authorList>
    </citation>
    <scope>NUCLEOTIDE SEQUENCE [LARGE SCALE GENOMIC DNA]</scope>
    <source>
        <strain evidence="3">TRM88002</strain>
    </source>
</reference>